<feature type="zinc finger region" description="C3H1-type" evidence="2">
    <location>
        <begin position="420"/>
        <end position="448"/>
    </location>
</feature>
<organism evidence="5 6">
    <name type="scientific">Mucuna pruriens</name>
    <name type="common">Velvet bean</name>
    <name type="synonym">Dolichos pruriens</name>
    <dbReference type="NCBI Taxonomy" id="157652"/>
    <lineage>
        <taxon>Eukaryota</taxon>
        <taxon>Viridiplantae</taxon>
        <taxon>Streptophyta</taxon>
        <taxon>Embryophyta</taxon>
        <taxon>Tracheophyta</taxon>
        <taxon>Spermatophyta</taxon>
        <taxon>Magnoliopsida</taxon>
        <taxon>eudicotyledons</taxon>
        <taxon>Gunneridae</taxon>
        <taxon>Pentapetalae</taxon>
        <taxon>rosids</taxon>
        <taxon>fabids</taxon>
        <taxon>Fabales</taxon>
        <taxon>Fabaceae</taxon>
        <taxon>Papilionoideae</taxon>
        <taxon>50 kb inversion clade</taxon>
        <taxon>NPAAA clade</taxon>
        <taxon>indigoferoid/millettioid clade</taxon>
        <taxon>Phaseoleae</taxon>
        <taxon>Mucuna</taxon>
    </lineage>
</organism>
<dbReference type="EMBL" id="QJKJ01013142">
    <property type="protein sequence ID" value="RDX67081.1"/>
    <property type="molecule type" value="Genomic_DNA"/>
</dbReference>
<dbReference type="PROSITE" id="PS50103">
    <property type="entry name" value="ZF_C3H1"/>
    <property type="match status" value="1"/>
</dbReference>
<keyword evidence="6" id="KW-1185">Reference proteome</keyword>
<feature type="compositionally biased region" description="Low complexity" evidence="3">
    <location>
        <begin position="251"/>
        <end position="267"/>
    </location>
</feature>
<gene>
    <name evidence="5" type="ORF">CR513_54085</name>
</gene>
<dbReference type="OrthoDB" id="1417286at2759"/>
<keyword evidence="2" id="KW-0862">Zinc</keyword>
<feature type="domain" description="C3H1-type" evidence="4">
    <location>
        <begin position="420"/>
        <end position="448"/>
    </location>
</feature>
<feature type="region of interest" description="Disordered" evidence="3">
    <location>
        <begin position="251"/>
        <end position="319"/>
    </location>
</feature>
<keyword evidence="2" id="KW-0479">Metal-binding</keyword>
<name>A0A371EM02_MUCPR</name>
<feature type="compositionally biased region" description="Polar residues" evidence="3">
    <location>
        <begin position="277"/>
        <end position="293"/>
    </location>
</feature>
<evidence type="ECO:0000313" key="5">
    <source>
        <dbReference type="EMBL" id="RDX67081.1"/>
    </source>
</evidence>
<protein>
    <submittedName>
        <fullName evidence="5">Zinc finger CCCH domain-containing protein 68</fullName>
    </submittedName>
</protein>
<keyword evidence="1" id="KW-0238">DNA-binding</keyword>
<evidence type="ECO:0000313" key="6">
    <source>
        <dbReference type="Proteomes" id="UP000257109"/>
    </source>
</evidence>
<evidence type="ECO:0000256" key="2">
    <source>
        <dbReference type="PROSITE-ProRule" id="PRU00723"/>
    </source>
</evidence>
<comment type="caution">
    <text evidence="5">The sequence shown here is derived from an EMBL/GenBank/DDBJ whole genome shotgun (WGS) entry which is preliminary data.</text>
</comment>
<dbReference type="PANTHER" id="PTHR33400:SF9">
    <property type="entry name" value="C3H1-TYPE DOMAIN-CONTAINING PROTEIN"/>
    <property type="match status" value="1"/>
</dbReference>
<dbReference type="PANTHER" id="PTHR33400">
    <property type="entry name" value="ZINC FINGER CCCH DOMAIN-CONTAINING PROTEIN 6-RELATED"/>
    <property type="match status" value="1"/>
</dbReference>
<reference evidence="5" key="1">
    <citation type="submission" date="2018-05" db="EMBL/GenBank/DDBJ databases">
        <title>Draft genome of Mucuna pruriens seed.</title>
        <authorList>
            <person name="Nnadi N.E."/>
            <person name="Vos R."/>
            <person name="Hasami M.H."/>
            <person name="Devisetty U.K."/>
            <person name="Aguiy J.C."/>
        </authorList>
    </citation>
    <scope>NUCLEOTIDE SEQUENCE [LARGE SCALE GENOMIC DNA]</scope>
    <source>
        <strain evidence="5">JCA_2017</strain>
    </source>
</reference>
<keyword evidence="2" id="KW-0863">Zinc-finger</keyword>
<accession>A0A371EM02</accession>
<dbReference type="GO" id="GO:0008270">
    <property type="term" value="F:zinc ion binding"/>
    <property type="evidence" value="ECO:0007669"/>
    <property type="project" value="UniProtKB-KW"/>
</dbReference>
<dbReference type="InterPro" id="IPR000571">
    <property type="entry name" value="Znf_CCCH"/>
</dbReference>
<dbReference type="AlphaFoldDB" id="A0A371EM02"/>
<sequence>MEDFAWTCLRNCFILKLVSTTYKVKFFSSEDCPSKVGQQSKDHHRPKTLSTWPSTIKWKCPPMIALSDGWRVTTGEESKEKHDQELREKRELEAFYPRISSIPLGPYVSSAVEKECYDDSLTPLVPLSPIEEQDDSVENIKVDAAVTKHAESSTKELQSNLQQNIPPATSLVNSQCSEKPEAVPATSFLEADLVGASVAVASAIMKSNEQGNKIDVDLLLQIFSDPIMVAKIIEKYRNSSTIMSTPTFYSKPSTSSIPLSSTTPNTTVSLLPASEPSVATPSVSLLTSTTDNPATPPVSAQPAKTHFVTSPTPPSPPHMHRSVNKNISHMPNRVVPSLNTNPPKQEVKPDAPLASVFSTIMHGVEKQVGSTTAGAVKDVNFYKNLVRNHGTHRQDMQSHSNLQDLKRPRNNIIKPVEVKFQIQKPCRFFNRLKGCRNGSNCPYQHDMSGTVLTTHKAKRLKVVPKTTWKM</sequence>
<proteinExistence type="predicted"/>
<feature type="non-terminal residue" evidence="5">
    <location>
        <position position="1"/>
    </location>
</feature>
<evidence type="ECO:0000256" key="3">
    <source>
        <dbReference type="SAM" id="MobiDB-lite"/>
    </source>
</evidence>
<dbReference type="GO" id="GO:0003677">
    <property type="term" value="F:DNA binding"/>
    <property type="evidence" value="ECO:0007669"/>
    <property type="project" value="UniProtKB-KW"/>
</dbReference>
<evidence type="ECO:0000259" key="4">
    <source>
        <dbReference type="PROSITE" id="PS50103"/>
    </source>
</evidence>
<dbReference type="Proteomes" id="UP000257109">
    <property type="component" value="Unassembled WGS sequence"/>
</dbReference>
<evidence type="ECO:0000256" key="1">
    <source>
        <dbReference type="ARBA" id="ARBA00023125"/>
    </source>
</evidence>
<dbReference type="STRING" id="157652.A0A371EM02"/>